<evidence type="ECO:0000313" key="2">
    <source>
        <dbReference type="Proteomes" id="UP000596742"/>
    </source>
</evidence>
<keyword evidence="2" id="KW-1185">Reference proteome</keyword>
<sequence length="113" mass="13446">MHIENAHYNPVILTFLSLIQVNLETDKDNDEERELKHVKEQQRSRRHRVASINWYLACLLHYNPHLRVLRKDYLETLRAKREITVKSKEAIKIYDEPEISVGIEDLKKSSPKV</sequence>
<reference evidence="1" key="1">
    <citation type="submission" date="2018-11" db="EMBL/GenBank/DDBJ databases">
        <authorList>
            <person name="Alioto T."/>
            <person name="Alioto T."/>
        </authorList>
    </citation>
    <scope>NUCLEOTIDE SEQUENCE</scope>
</reference>
<organism evidence="1 2">
    <name type="scientific">Mytilus galloprovincialis</name>
    <name type="common">Mediterranean mussel</name>
    <dbReference type="NCBI Taxonomy" id="29158"/>
    <lineage>
        <taxon>Eukaryota</taxon>
        <taxon>Metazoa</taxon>
        <taxon>Spiralia</taxon>
        <taxon>Lophotrochozoa</taxon>
        <taxon>Mollusca</taxon>
        <taxon>Bivalvia</taxon>
        <taxon>Autobranchia</taxon>
        <taxon>Pteriomorphia</taxon>
        <taxon>Mytilida</taxon>
        <taxon>Mytiloidea</taxon>
        <taxon>Mytilidae</taxon>
        <taxon>Mytilinae</taxon>
        <taxon>Mytilus</taxon>
    </lineage>
</organism>
<evidence type="ECO:0000313" key="1">
    <source>
        <dbReference type="EMBL" id="VDI39510.1"/>
    </source>
</evidence>
<dbReference type="AlphaFoldDB" id="A0A8B6ETR5"/>
<protein>
    <submittedName>
        <fullName evidence="1">Uncharacterized protein</fullName>
    </submittedName>
</protein>
<proteinExistence type="predicted"/>
<dbReference type="Proteomes" id="UP000596742">
    <property type="component" value="Unassembled WGS sequence"/>
</dbReference>
<name>A0A8B6ETR5_MYTGA</name>
<comment type="caution">
    <text evidence="1">The sequence shown here is derived from an EMBL/GenBank/DDBJ whole genome shotgun (WGS) entry which is preliminary data.</text>
</comment>
<accession>A0A8B6ETR5</accession>
<gene>
    <name evidence="1" type="ORF">MGAL_10B044907</name>
</gene>
<dbReference type="EMBL" id="UYJE01005692">
    <property type="protein sequence ID" value="VDI39510.1"/>
    <property type="molecule type" value="Genomic_DNA"/>
</dbReference>